<gene>
    <name evidence="1" type="ORF">RclHR1_20990008</name>
</gene>
<dbReference type="Proteomes" id="UP000247702">
    <property type="component" value="Unassembled WGS sequence"/>
</dbReference>
<accession>A0A2Z6R5C2</accession>
<proteinExistence type="predicted"/>
<name>A0A2Z6R5C2_9GLOM</name>
<evidence type="ECO:0000313" key="2">
    <source>
        <dbReference type="Proteomes" id="UP000247702"/>
    </source>
</evidence>
<reference evidence="1 2" key="1">
    <citation type="submission" date="2017-11" db="EMBL/GenBank/DDBJ databases">
        <title>The genome of Rhizophagus clarus HR1 reveals common genetic basis of auxotrophy among arbuscular mycorrhizal fungi.</title>
        <authorList>
            <person name="Kobayashi Y."/>
        </authorList>
    </citation>
    <scope>NUCLEOTIDE SEQUENCE [LARGE SCALE GENOMIC DNA]</scope>
    <source>
        <strain evidence="1 2">HR1</strain>
    </source>
</reference>
<keyword evidence="2" id="KW-1185">Reference proteome</keyword>
<dbReference type="AlphaFoldDB" id="A0A2Z6R5C2"/>
<comment type="caution">
    <text evidence="1">The sequence shown here is derived from an EMBL/GenBank/DDBJ whole genome shotgun (WGS) entry which is preliminary data.</text>
</comment>
<organism evidence="1 2">
    <name type="scientific">Rhizophagus clarus</name>
    <dbReference type="NCBI Taxonomy" id="94130"/>
    <lineage>
        <taxon>Eukaryota</taxon>
        <taxon>Fungi</taxon>
        <taxon>Fungi incertae sedis</taxon>
        <taxon>Mucoromycota</taxon>
        <taxon>Glomeromycotina</taxon>
        <taxon>Glomeromycetes</taxon>
        <taxon>Glomerales</taxon>
        <taxon>Glomeraceae</taxon>
        <taxon>Rhizophagus</taxon>
    </lineage>
</organism>
<dbReference type="EMBL" id="BEXD01001223">
    <property type="protein sequence ID" value="GBB93004.1"/>
    <property type="molecule type" value="Genomic_DNA"/>
</dbReference>
<evidence type="ECO:0000313" key="1">
    <source>
        <dbReference type="EMBL" id="GBB93004.1"/>
    </source>
</evidence>
<sequence length="206" mass="24201">MSANRYTINPLTGRTIRVGGLTFNQLVIEAYDYLDSGLKISNKRWLSNLENTAQFVDLHWPSQEEAYLLLNSDVQCVSQDDELTFAFTRDYEYQLEYEEFELIKIWLLKQINGSDRDVEEKVLYRLLFDLYAEKGINEPFAVFYDIYYDKVNNPLSKNFVFHTLKALSLVMKMSRIVVDGREKSIISINATREELLELFKKNGIDY</sequence>
<protein>
    <submittedName>
        <fullName evidence="1">Uncharacterized protein</fullName>
    </submittedName>
</protein>